<name>A0ABV8VGJ3_9NOCA</name>
<protein>
    <submittedName>
        <fullName evidence="2">Uncharacterized protein</fullName>
    </submittedName>
</protein>
<feature type="compositionally biased region" description="Basic and acidic residues" evidence="1">
    <location>
        <begin position="147"/>
        <end position="158"/>
    </location>
</feature>
<accession>A0ABV8VGJ3</accession>
<evidence type="ECO:0000313" key="3">
    <source>
        <dbReference type="Proteomes" id="UP001595844"/>
    </source>
</evidence>
<dbReference type="RefSeq" id="WP_378558613.1">
    <property type="nucleotide sequence ID" value="NZ_JBHSDL010000008.1"/>
</dbReference>
<gene>
    <name evidence="2" type="ORF">ACFO5K_08625</name>
</gene>
<proteinExistence type="predicted"/>
<feature type="region of interest" description="Disordered" evidence="1">
    <location>
        <begin position="147"/>
        <end position="184"/>
    </location>
</feature>
<dbReference type="Proteomes" id="UP001595844">
    <property type="component" value="Unassembled WGS sequence"/>
</dbReference>
<dbReference type="EMBL" id="JBHSDL010000008">
    <property type="protein sequence ID" value="MFC4374170.1"/>
    <property type="molecule type" value="Genomic_DNA"/>
</dbReference>
<evidence type="ECO:0000313" key="2">
    <source>
        <dbReference type="EMBL" id="MFC4374170.1"/>
    </source>
</evidence>
<organism evidence="2 3">
    <name type="scientific">Nocardia halotolerans</name>
    <dbReference type="NCBI Taxonomy" id="1755878"/>
    <lineage>
        <taxon>Bacteria</taxon>
        <taxon>Bacillati</taxon>
        <taxon>Actinomycetota</taxon>
        <taxon>Actinomycetes</taxon>
        <taxon>Mycobacteriales</taxon>
        <taxon>Nocardiaceae</taxon>
        <taxon>Nocardia</taxon>
    </lineage>
</organism>
<sequence>MMNNSSQPDFPGALARNNPSRVSVSAVAWEPVAAIHCEEWLRHGEKLGTIGRAAAWWIGDWVNFGNVKFGEKYSRAARITGYDVQSLMNMAYVASRFSTGRRRERLSWSHHAEVAALPEADQDRWLRHADESKLSVRGLREALRTERRKAAARSRDGDSAIVSPADPADQDVPDPKPTCPNCGFHLKDSETGVLEAGHGPELRSA</sequence>
<reference evidence="3" key="1">
    <citation type="journal article" date="2019" name="Int. J. Syst. Evol. Microbiol.">
        <title>The Global Catalogue of Microorganisms (GCM) 10K type strain sequencing project: providing services to taxonomists for standard genome sequencing and annotation.</title>
        <authorList>
            <consortium name="The Broad Institute Genomics Platform"/>
            <consortium name="The Broad Institute Genome Sequencing Center for Infectious Disease"/>
            <person name="Wu L."/>
            <person name="Ma J."/>
        </authorList>
    </citation>
    <scope>NUCLEOTIDE SEQUENCE [LARGE SCALE GENOMIC DNA]</scope>
    <source>
        <strain evidence="3">IBRC-M 10490</strain>
    </source>
</reference>
<comment type="caution">
    <text evidence="2">The sequence shown here is derived from an EMBL/GenBank/DDBJ whole genome shotgun (WGS) entry which is preliminary data.</text>
</comment>
<evidence type="ECO:0000256" key="1">
    <source>
        <dbReference type="SAM" id="MobiDB-lite"/>
    </source>
</evidence>
<keyword evidence="3" id="KW-1185">Reference proteome</keyword>